<dbReference type="Proteomes" id="UP001342418">
    <property type="component" value="Chromosome"/>
</dbReference>
<reference evidence="3 4" key="1">
    <citation type="submission" date="2018-07" db="EMBL/GenBank/DDBJ databases">
        <title>Genome sequence of Nitratireductor thuwali#1536.</title>
        <authorList>
            <person name="Michoud G."/>
            <person name="Merlino G."/>
            <person name="Sefrji F.O."/>
            <person name="Daffonchio D."/>
        </authorList>
    </citation>
    <scope>NUCLEOTIDE SEQUENCE [LARGE SCALE GENOMIC DNA]</scope>
    <source>
        <strain evidence="4">Nit1536</strain>
    </source>
</reference>
<feature type="domain" description="Aminotransferase class V" evidence="2">
    <location>
        <begin position="43"/>
        <end position="404"/>
    </location>
</feature>
<dbReference type="Pfam" id="PF00266">
    <property type="entry name" value="Aminotran_5"/>
    <property type="match status" value="1"/>
</dbReference>
<accession>A0ABY5MJV8</accession>
<dbReference type="InterPro" id="IPR015422">
    <property type="entry name" value="PyrdxlP-dep_Trfase_small"/>
</dbReference>
<evidence type="ECO:0000313" key="4">
    <source>
        <dbReference type="Proteomes" id="UP001342418"/>
    </source>
</evidence>
<dbReference type="EMBL" id="CP030941">
    <property type="protein sequence ID" value="UUP18097.1"/>
    <property type="molecule type" value="Genomic_DNA"/>
</dbReference>
<dbReference type="GO" id="GO:0031071">
    <property type="term" value="F:cysteine desulfurase activity"/>
    <property type="evidence" value="ECO:0007669"/>
    <property type="project" value="UniProtKB-EC"/>
</dbReference>
<dbReference type="InterPro" id="IPR015421">
    <property type="entry name" value="PyrdxlP-dep_Trfase_major"/>
</dbReference>
<dbReference type="PANTHER" id="PTHR43686">
    <property type="entry name" value="SULFURTRANSFERASE-RELATED"/>
    <property type="match status" value="1"/>
</dbReference>
<keyword evidence="1" id="KW-0663">Pyridoxal phosphate</keyword>
<organism evidence="3 4">
    <name type="scientific">Nitratireductor thuwali</name>
    <dbReference type="NCBI Taxonomy" id="2267699"/>
    <lineage>
        <taxon>Bacteria</taxon>
        <taxon>Pseudomonadati</taxon>
        <taxon>Pseudomonadota</taxon>
        <taxon>Alphaproteobacteria</taxon>
        <taxon>Hyphomicrobiales</taxon>
        <taxon>Phyllobacteriaceae</taxon>
        <taxon>Nitratireductor</taxon>
    </lineage>
</organism>
<evidence type="ECO:0000256" key="1">
    <source>
        <dbReference type="ARBA" id="ARBA00022898"/>
    </source>
</evidence>
<keyword evidence="3" id="KW-0808">Transferase</keyword>
<evidence type="ECO:0000313" key="3">
    <source>
        <dbReference type="EMBL" id="UUP18097.1"/>
    </source>
</evidence>
<evidence type="ECO:0000259" key="2">
    <source>
        <dbReference type="Pfam" id="PF00266"/>
    </source>
</evidence>
<dbReference type="InterPro" id="IPR015424">
    <property type="entry name" value="PyrdxlP-dep_Trfase"/>
</dbReference>
<gene>
    <name evidence="3" type="primary">csd_1</name>
    <name evidence="3" type="ORF">NTH_02577</name>
</gene>
<proteinExistence type="predicted"/>
<sequence length="500" mass="53482">MAGGVLDNFAKSLAGENLPERLHAGLIGEDATIDGPFGPKPLIYADYVASGRALAQVEDFVRERVLPYYANSHTEASFCGSYSTRLREEARRIVKESVNADGGTSVVFCGSGATAGINKLVRLLQIPQMAASGQRAVVFIGPYEHHSNILPWRESGAEIVAIPESAKGGPDLDALGFALETHREAALKVGAFSAASNVTGILTDTDAVTGMLKAAGALAIWDYAGGAPYLAIDMKAGTSEAKDAVVFSPHKFPGGPGATGILVLRDDIVRTDRPTAPGGGSVTFVSPWGHDYSASIAAREEAGTPNVVGDVRAALALIVKNAVGQDFIDARDQALRERALARWSQNPHIELLGNGQAKALPIFSFRVRAADGTHIHQQLFTRMLSDKYGVQARGGCACAGPYAHALLDIDERRSRELLSEIRAGREMEKPGWVRLNFSYLMSDARADRIIEAVDTLSREAERLVEDYDFDPATARFRHRADALCRPALAEASGTMSVLRG</sequence>
<dbReference type="InterPro" id="IPR000192">
    <property type="entry name" value="Aminotrans_V_dom"/>
</dbReference>
<dbReference type="RefSeq" id="WP_338530363.1">
    <property type="nucleotide sequence ID" value="NZ_CP030941.1"/>
</dbReference>
<keyword evidence="4" id="KW-1185">Reference proteome</keyword>
<dbReference type="Gene3D" id="3.90.1150.10">
    <property type="entry name" value="Aspartate Aminotransferase, domain 1"/>
    <property type="match status" value="1"/>
</dbReference>
<protein>
    <submittedName>
        <fullName evidence="3">Cysteine desulfurase</fullName>
        <ecNumber evidence="3">2.8.1.7</ecNumber>
    </submittedName>
</protein>
<dbReference type="SUPFAM" id="SSF53383">
    <property type="entry name" value="PLP-dependent transferases"/>
    <property type="match status" value="1"/>
</dbReference>
<dbReference type="PANTHER" id="PTHR43686:SF1">
    <property type="entry name" value="AMINOTRAN_5 DOMAIN-CONTAINING PROTEIN"/>
    <property type="match status" value="1"/>
</dbReference>
<dbReference type="Gene3D" id="3.40.640.10">
    <property type="entry name" value="Type I PLP-dependent aspartate aminotransferase-like (Major domain)"/>
    <property type="match status" value="1"/>
</dbReference>
<name>A0ABY5MJV8_9HYPH</name>
<dbReference type="EC" id="2.8.1.7" evidence="3"/>